<evidence type="ECO:0000313" key="3">
    <source>
        <dbReference type="Proteomes" id="UP000008793"/>
    </source>
</evidence>
<geneLocation type="plasmid" evidence="2 3">
    <name>pEB170</name>
</geneLocation>
<keyword evidence="2" id="KW-0614">Plasmid</keyword>
<dbReference type="RefSeq" id="WP_013200010.1">
    <property type="nucleotide sequence ID" value="NC_014305.1"/>
</dbReference>
<gene>
    <name evidence="2" type="primary">traE</name>
    <name evidence="2" type="ordered locus">EbC_pEb17201900</name>
</gene>
<sequence>MKLQVKETRNRVTVMALTAMTGLLALSVAGNCITGTLAWHFYSTQKTITTPMMFDRAFTSTAAEGDASLNSMLVRSFANLRLSVTPETVDAQHAALLRYVPPQDRSELKKSLAAEADYIKKNGISTVFRIDDESTDTGTGDITVSGTLSAGTSNGSLKLAIPDVTKAYRLSLHYVDGLIRLTAFPEVTPPGKPDGLSPQG</sequence>
<evidence type="ECO:0000313" key="2">
    <source>
        <dbReference type="EMBL" id="CAX53643.1"/>
    </source>
</evidence>
<reference evidence="2 3" key="1">
    <citation type="journal article" date="2010" name="BMC Genomics">
        <title>Genome comparison of the epiphytic bacteria Erwinia billingiae and E. tasmaniensis with the pear pathogen E. pyrifoliae.</title>
        <authorList>
            <person name="Kube M."/>
            <person name="Migdoll A.M."/>
            <person name="Gehring I."/>
            <person name="Heitmann K."/>
            <person name="Mayer Y."/>
            <person name="Kuhl H."/>
            <person name="Knaust F."/>
            <person name="Geider K."/>
            <person name="Reinhardt R."/>
        </authorList>
    </citation>
    <scope>NUCLEOTIDE SEQUENCE [LARGE SCALE GENOMIC DNA]</scope>
    <source>
        <strain evidence="2 3">Eb661</strain>
        <plasmid evidence="2">pEB170</plasmid>
    </source>
</reference>
<dbReference type="AlphaFoldDB" id="D8MK45"/>
<organism evidence="3">
    <name type="scientific">Erwinia billingiae (strain Eb661)</name>
    <dbReference type="NCBI Taxonomy" id="634500"/>
    <lineage>
        <taxon>Bacteria</taxon>
        <taxon>Pseudomonadati</taxon>
        <taxon>Pseudomonadota</taxon>
        <taxon>Gammaproteobacteria</taxon>
        <taxon>Enterobacterales</taxon>
        <taxon>Erwiniaceae</taxon>
        <taxon>Erwinia</taxon>
    </lineage>
</organism>
<keyword evidence="3" id="KW-1185">Reference proteome</keyword>
<dbReference type="Proteomes" id="UP000008793">
    <property type="component" value="Plasmid pEB170"/>
</dbReference>
<feature type="transmembrane region" description="Helical" evidence="1">
    <location>
        <begin position="12"/>
        <end position="42"/>
    </location>
</feature>
<name>D8MK45_ERWBE</name>
<dbReference type="HOGENOM" id="CLU_122398_1_0_6"/>
<keyword evidence="1" id="KW-1133">Transmembrane helix</keyword>
<accession>D8MK45</accession>
<evidence type="ECO:0000256" key="1">
    <source>
        <dbReference type="SAM" id="Phobius"/>
    </source>
</evidence>
<keyword evidence="1" id="KW-0812">Transmembrane</keyword>
<proteinExistence type="predicted"/>
<dbReference type="InterPro" id="IPR007973">
    <property type="entry name" value="Pilus_assembly_TraE"/>
</dbReference>
<dbReference type="GeneID" id="90509934"/>
<dbReference type="KEGG" id="ebi:EbC_pEb17201900"/>
<dbReference type="EMBL" id="FP236830">
    <property type="protein sequence ID" value="CAX53643.1"/>
    <property type="molecule type" value="Genomic_DNA"/>
</dbReference>
<keyword evidence="1" id="KW-0472">Membrane</keyword>
<protein>
    <submittedName>
        <fullName evidence="2">Conjugal transfer pilus assembly protein</fullName>
    </submittedName>
</protein>
<dbReference type="Pfam" id="PF05309">
    <property type="entry name" value="TraE"/>
    <property type="match status" value="1"/>
</dbReference>